<keyword evidence="2" id="KW-0472">Membrane</keyword>
<gene>
    <name evidence="3" type="ORF">RM697_03280</name>
</gene>
<keyword evidence="4" id="KW-1185">Reference proteome</keyword>
<evidence type="ECO:0000313" key="3">
    <source>
        <dbReference type="EMBL" id="MDT0557651.1"/>
    </source>
</evidence>
<organism evidence="3 4">
    <name type="scientific">Microcosmobacter mediterraneus</name>
    <dbReference type="NCBI Taxonomy" id="3075607"/>
    <lineage>
        <taxon>Bacteria</taxon>
        <taxon>Pseudomonadati</taxon>
        <taxon>Bacteroidota</taxon>
        <taxon>Flavobacteriia</taxon>
        <taxon>Flavobacteriales</taxon>
        <taxon>Flavobacteriaceae</taxon>
        <taxon>Microcosmobacter</taxon>
    </lineage>
</organism>
<evidence type="ECO:0008006" key="5">
    <source>
        <dbReference type="Google" id="ProtNLM"/>
    </source>
</evidence>
<accession>A0ABU2YIE0</accession>
<reference evidence="3 4" key="1">
    <citation type="submission" date="2023-09" db="EMBL/GenBank/DDBJ databases">
        <authorList>
            <person name="Rey-Velasco X."/>
        </authorList>
    </citation>
    <scope>NUCLEOTIDE SEQUENCE [LARGE SCALE GENOMIC DNA]</scope>
    <source>
        <strain evidence="3 4">W332</strain>
    </source>
</reference>
<keyword evidence="1" id="KW-0175">Coiled coil</keyword>
<keyword evidence="2" id="KW-0812">Transmembrane</keyword>
<proteinExistence type="predicted"/>
<comment type="caution">
    <text evidence="3">The sequence shown here is derived from an EMBL/GenBank/DDBJ whole genome shotgun (WGS) entry which is preliminary data.</text>
</comment>
<keyword evidence="2" id="KW-1133">Transmembrane helix</keyword>
<feature type="transmembrane region" description="Helical" evidence="2">
    <location>
        <begin position="52"/>
        <end position="72"/>
    </location>
</feature>
<dbReference type="EMBL" id="JAVRIA010000001">
    <property type="protein sequence ID" value="MDT0557651.1"/>
    <property type="molecule type" value="Genomic_DNA"/>
</dbReference>
<evidence type="ECO:0000256" key="2">
    <source>
        <dbReference type="SAM" id="Phobius"/>
    </source>
</evidence>
<dbReference type="Proteomes" id="UP001259492">
    <property type="component" value="Unassembled WGS sequence"/>
</dbReference>
<evidence type="ECO:0000313" key="4">
    <source>
        <dbReference type="Proteomes" id="UP001259492"/>
    </source>
</evidence>
<sequence length="188" mass="21534">MKHKNLDTMFERLQSEFDIEVPNSGHENRFLAKLEKTNTSPIPSKPSKLVTLWKPFLAIAASVIICFGIFSIGNQEPEIMDLAAVSPEYSQAQDFFTLTISNELTKLEAERTPETELIINDALTRINGLETEYENLKLDLNESGNDKRVIYAMITNFQNRIELLQHVLEYIDDIKNKKQITNENNTTI</sequence>
<protein>
    <recommendedName>
        <fullName evidence="5">DUF4179 domain-containing protein</fullName>
    </recommendedName>
</protein>
<name>A0ABU2YIE0_9FLAO</name>
<dbReference type="RefSeq" id="WP_311426412.1">
    <property type="nucleotide sequence ID" value="NZ_JAVRIA010000001.1"/>
</dbReference>
<feature type="coiled-coil region" evidence="1">
    <location>
        <begin position="119"/>
        <end position="146"/>
    </location>
</feature>
<evidence type="ECO:0000256" key="1">
    <source>
        <dbReference type="SAM" id="Coils"/>
    </source>
</evidence>